<reference evidence="1 2" key="1">
    <citation type="submission" date="2016-01" db="EMBL/GenBank/DDBJ databases">
        <title>Biosynthesis of antibiotic leucinostatins and their inhibition on Phytophthora in bio-control Purpureocillium lilacinum.</title>
        <authorList>
            <person name="Wang G."/>
            <person name="Liu Z."/>
            <person name="Lin R."/>
            <person name="Li E."/>
            <person name="Mao Z."/>
            <person name="Ling J."/>
            <person name="Yin W."/>
            <person name="Xie B."/>
        </authorList>
    </citation>
    <scope>NUCLEOTIDE SEQUENCE [LARGE SCALE GENOMIC DNA]</scope>
    <source>
        <strain evidence="1">PLBJ-1</strain>
    </source>
</reference>
<organism evidence="1 2">
    <name type="scientific">Purpureocillium lilacinum</name>
    <name type="common">Paecilomyces lilacinus</name>
    <dbReference type="NCBI Taxonomy" id="33203"/>
    <lineage>
        <taxon>Eukaryota</taxon>
        <taxon>Fungi</taxon>
        <taxon>Dikarya</taxon>
        <taxon>Ascomycota</taxon>
        <taxon>Pezizomycotina</taxon>
        <taxon>Sordariomycetes</taxon>
        <taxon>Hypocreomycetidae</taxon>
        <taxon>Hypocreales</taxon>
        <taxon>Ophiocordycipitaceae</taxon>
        <taxon>Purpureocillium</taxon>
    </lineage>
</organism>
<evidence type="ECO:0000313" key="1">
    <source>
        <dbReference type="EMBL" id="OAQ79665.1"/>
    </source>
</evidence>
<accession>A0A179GP35</accession>
<gene>
    <name evidence="1" type="ORF">VFPBJ_05250</name>
</gene>
<sequence length="56" mass="6066">MHMALVFSDNGDGVATLSLVAWRHTCSLTARGHDSPAAADRLCLAGRTQCLDRHRC</sequence>
<dbReference type="EMBL" id="LSBH01000004">
    <property type="protein sequence ID" value="OAQ79665.1"/>
    <property type="molecule type" value="Genomic_DNA"/>
</dbReference>
<evidence type="ECO:0000313" key="2">
    <source>
        <dbReference type="Proteomes" id="UP000078240"/>
    </source>
</evidence>
<proteinExistence type="predicted"/>
<dbReference type="AlphaFoldDB" id="A0A179GP35"/>
<name>A0A179GP35_PURLI</name>
<comment type="caution">
    <text evidence="1">The sequence shown here is derived from an EMBL/GenBank/DDBJ whole genome shotgun (WGS) entry which is preliminary data.</text>
</comment>
<protein>
    <submittedName>
        <fullName evidence="1">Uncharacterized protein</fullName>
    </submittedName>
</protein>
<dbReference type="Proteomes" id="UP000078240">
    <property type="component" value="Unassembled WGS sequence"/>
</dbReference>